<dbReference type="SUPFAM" id="SSF53850">
    <property type="entry name" value="Periplasmic binding protein-like II"/>
    <property type="match status" value="1"/>
</dbReference>
<proteinExistence type="predicted"/>
<dbReference type="PROSITE" id="PS51257">
    <property type="entry name" value="PROKAR_LIPOPROTEIN"/>
    <property type="match status" value="1"/>
</dbReference>
<dbReference type="Pfam" id="PF01547">
    <property type="entry name" value="SBP_bac_1"/>
    <property type="match status" value="1"/>
</dbReference>
<sequence length="538" mass="60564">MKKKVRRGFALLLAVTVMVSLVACQEKEKKPAESSVPANGSEISGQESKQEETVTLQAFAVEGPYTKGDFNDLPLWKTAEEATGVKVVFESTPSASASEKLGLKFASNQLPDLFFKCALGNNDITRYAQEGSLIPLDQYLDKNAPNFSQYLNDDVSIEKNIRMADGHIYGFPYLVTAAPSRISAKYFMNEKWLEAQDLTMPKTTEELLEMLRKMKGYDFNQNGEADEIPLAVESYNHLALGLMGAFGLLTRGGAQQTWDIDPQTDELRFVKTTDQYKEYLEYVHTLYEEKLIDQECFTMDLTKLTAKAQQNILGLVITMNTNYLGDYKEDYTYLPAALIGPHGDQIYGARTIPVAGQNTFLTSVNNYPEETIKWVDYFYSDEGIEAYFMGVKGETYEIGEDGKPQFTDMVTNNPDGLNMEEVLGRYVCWSGGGNPSVADDLHFGNHLIPETTVKAAEALMASTPDEIWGTFVYSVEDTQRLSILQQDIDTYLSDMTAKFITGEVGFDQWDAYKQRIEQLGLEEYRQITQRALDTYNQQ</sequence>
<gene>
    <name evidence="3" type="ORF">H8730_06235</name>
</gene>
<dbReference type="Gene3D" id="3.40.190.10">
    <property type="entry name" value="Periplasmic binding protein-like II"/>
    <property type="match status" value="2"/>
</dbReference>
<dbReference type="PANTHER" id="PTHR43649:SF17">
    <property type="entry name" value="ABC TRANSPORTER SOLUTE BINDING PROTEIN-SUGAR TRANSPORT"/>
    <property type="match status" value="1"/>
</dbReference>
<evidence type="ECO:0000256" key="1">
    <source>
        <dbReference type="SAM" id="MobiDB-lite"/>
    </source>
</evidence>
<dbReference type="InterPro" id="IPR006059">
    <property type="entry name" value="SBP"/>
</dbReference>
<feature type="chain" id="PRO_5038426608" evidence="2">
    <location>
        <begin position="24"/>
        <end position="538"/>
    </location>
</feature>
<feature type="compositionally biased region" description="Polar residues" evidence="1">
    <location>
        <begin position="36"/>
        <end position="47"/>
    </location>
</feature>
<evidence type="ECO:0000313" key="4">
    <source>
        <dbReference type="Proteomes" id="UP000657006"/>
    </source>
</evidence>
<accession>A0A926DRA8</accession>
<keyword evidence="4" id="KW-1185">Reference proteome</keyword>
<dbReference type="InterPro" id="IPR050490">
    <property type="entry name" value="Bact_solute-bd_prot1"/>
</dbReference>
<dbReference type="AlphaFoldDB" id="A0A926DRA8"/>
<feature type="signal peptide" evidence="2">
    <location>
        <begin position="1"/>
        <end position="23"/>
    </location>
</feature>
<keyword evidence="2" id="KW-0732">Signal</keyword>
<protein>
    <submittedName>
        <fullName evidence="3">Extracellular solute-binding protein</fullName>
    </submittedName>
</protein>
<dbReference type="PANTHER" id="PTHR43649">
    <property type="entry name" value="ARABINOSE-BINDING PROTEIN-RELATED"/>
    <property type="match status" value="1"/>
</dbReference>
<dbReference type="EMBL" id="JACRSQ010000007">
    <property type="protein sequence ID" value="MBC8543136.1"/>
    <property type="molecule type" value="Genomic_DNA"/>
</dbReference>
<organism evidence="3 4">
    <name type="scientific">Bianquea renquensis</name>
    <dbReference type="NCBI Taxonomy" id="2763661"/>
    <lineage>
        <taxon>Bacteria</taxon>
        <taxon>Bacillati</taxon>
        <taxon>Bacillota</taxon>
        <taxon>Clostridia</taxon>
        <taxon>Eubacteriales</taxon>
        <taxon>Bianqueaceae</taxon>
        <taxon>Bianquea</taxon>
    </lineage>
</organism>
<feature type="region of interest" description="Disordered" evidence="1">
    <location>
        <begin position="30"/>
        <end position="51"/>
    </location>
</feature>
<dbReference type="RefSeq" id="WP_177720336.1">
    <property type="nucleotide sequence ID" value="NZ_JACRSQ010000007.1"/>
</dbReference>
<evidence type="ECO:0000256" key="2">
    <source>
        <dbReference type="SAM" id="SignalP"/>
    </source>
</evidence>
<comment type="caution">
    <text evidence="3">The sequence shown here is derived from an EMBL/GenBank/DDBJ whole genome shotgun (WGS) entry which is preliminary data.</text>
</comment>
<name>A0A926DRA8_9FIRM</name>
<evidence type="ECO:0000313" key="3">
    <source>
        <dbReference type="EMBL" id="MBC8543136.1"/>
    </source>
</evidence>
<reference evidence="3" key="1">
    <citation type="submission" date="2020-08" db="EMBL/GenBank/DDBJ databases">
        <title>Genome public.</title>
        <authorList>
            <person name="Liu C."/>
            <person name="Sun Q."/>
        </authorList>
    </citation>
    <scope>NUCLEOTIDE SEQUENCE</scope>
    <source>
        <strain evidence="3">NSJ-32</strain>
    </source>
</reference>
<dbReference type="Proteomes" id="UP000657006">
    <property type="component" value="Unassembled WGS sequence"/>
</dbReference>